<dbReference type="EMBL" id="JAICBX010000001">
    <property type="protein sequence ID" value="MBW8635566.1"/>
    <property type="molecule type" value="Genomic_DNA"/>
</dbReference>
<dbReference type="AlphaFoldDB" id="A0AAE2ZIG6"/>
<evidence type="ECO:0000313" key="3">
    <source>
        <dbReference type="Proteomes" id="UP001196509"/>
    </source>
</evidence>
<organism evidence="2 3">
    <name type="scientific">Flavimaribacter sediminis</name>
    <dbReference type="NCBI Taxonomy" id="2865987"/>
    <lineage>
        <taxon>Bacteria</taxon>
        <taxon>Pseudomonadati</taxon>
        <taxon>Pseudomonadota</taxon>
        <taxon>Alphaproteobacteria</taxon>
        <taxon>Hyphomicrobiales</taxon>
        <taxon>Rhizobiaceae</taxon>
        <taxon>Flavimaribacter</taxon>
    </lineage>
</organism>
<accession>A0AAE2ZIG6</accession>
<protein>
    <submittedName>
        <fullName evidence="2">Uncharacterized protein</fullName>
    </submittedName>
</protein>
<keyword evidence="1" id="KW-0812">Transmembrane</keyword>
<dbReference type="RefSeq" id="WP_220226299.1">
    <property type="nucleotide sequence ID" value="NZ_JAICBX010000001.1"/>
</dbReference>
<evidence type="ECO:0000256" key="1">
    <source>
        <dbReference type="SAM" id="Phobius"/>
    </source>
</evidence>
<keyword evidence="1" id="KW-1133">Transmembrane helix</keyword>
<keyword evidence="1" id="KW-0472">Membrane</keyword>
<feature type="transmembrane region" description="Helical" evidence="1">
    <location>
        <begin position="12"/>
        <end position="38"/>
    </location>
</feature>
<gene>
    <name evidence="2" type="ORF">K1W69_00080</name>
</gene>
<dbReference type="Proteomes" id="UP001196509">
    <property type="component" value="Unassembled WGS sequence"/>
</dbReference>
<name>A0AAE2ZIG6_9HYPH</name>
<evidence type="ECO:0000313" key="2">
    <source>
        <dbReference type="EMBL" id="MBW8635566.1"/>
    </source>
</evidence>
<comment type="caution">
    <text evidence="2">The sequence shown here is derived from an EMBL/GenBank/DDBJ whole genome shotgun (WGS) entry which is preliminary data.</text>
</comment>
<reference evidence="2" key="1">
    <citation type="submission" date="2021-08" db="EMBL/GenBank/DDBJ databases">
        <title>Hoeflea bacterium WL0058 sp. nov., isolated from the sediment.</title>
        <authorList>
            <person name="Wang L."/>
            <person name="Zhang D."/>
        </authorList>
    </citation>
    <scope>NUCLEOTIDE SEQUENCE</scope>
    <source>
        <strain evidence="2">WL0058</strain>
    </source>
</reference>
<keyword evidence="3" id="KW-1185">Reference proteome</keyword>
<sequence>MTGSPHALMPNYLRLFALFGIVVVNVQYIAFSALYSFADQGGETGAGRDHLVAGERAGALEDLWALLLHVRSGPRVPLPSTAFGVFRHPF</sequence>
<proteinExistence type="predicted"/>